<evidence type="ECO:0000313" key="19">
    <source>
        <dbReference type="Proteomes" id="UP000693946"/>
    </source>
</evidence>
<feature type="region of interest" description="Disordered" evidence="13">
    <location>
        <begin position="1"/>
        <end position="44"/>
    </location>
</feature>
<feature type="compositionally biased region" description="Polar residues" evidence="13">
    <location>
        <begin position="1051"/>
        <end position="1082"/>
    </location>
</feature>
<feature type="domain" description="Polycystin cation channel PKD1/PKD2" evidence="15">
    <location>
        <begin position="408"/>
        <end position="544"/>
    </location>
</feature>
<evidence type="ECO:0000256" key="7">
    <source>
        <dbReference type="ARBA" id="ARBA00022989"/>
    </source>
</evidence>
<feature type="region of interest" description="Disordered" evidence="13">
    <location>
        <begin position="1852"/>
        <end position="1949"/>
    </location>
</feature>
<dbReference type="GO" id="GO:0005765">
    <property type="term" value="C:lysosomal membrane"/>
    <property type="evidence" value="ECO:0007669"/>
    <property type="project" value="TreeGrafter"/>
</dbReference>
<keyword evidence="6" id="KW-0967">Endosome</keyword>
<evidence type="ECO:0000256" key="8">
    <source>
        <dbReference type="ARBA" id="ARBA00023065"/>
    </source>
</evidence>
<feature type="compositionally biased region" description="Low complexity" evidence="13">
    <location>
        <begin position="2070"/>
        <end position="2088"/>
    </location>
</feature>
<feature type="transmembrane region" description="Helical" evidence="14">
    <location>
        <begin position="516"/>
        <end position="541"/>
    </location>
</feature>
<feature type="compositionally biased region" description="Acidic residues" evidence="13">
    <location>
        <begin position="2004"/>
        <end position="2019"/>
    </location>
</feature>
<feature type="compositionally biased region" description="Acidic residues" evidence="13">
    <location>
        <begin position="1346"/>
        <end position="1358"/>
    </location>
</feature>
<evidence type="ECO:0008006" key="20">
    <source>
        <dbReference type="Google" id="ProtNLM"/>
    </source>
</evidence>
<feature type="region of interest" description="Disordered" evidence="13">
    <location>
        <begin position="1756"/>
        <end position="1805"/>
    </location>
</feature>
<comment type="caution">
    <text evidence="18">The sequence shown here is derived from an EMBL/GenBank/DDBJ whole genome shotgun (WGS) entry which is preliminary data.</text>
</comment>
<feature type="compositionally biased region" description="Low complexity" evidence="13">
    <location>
        <begin position="1554"/>
        <end position="1567"/>
    </location>
</feature>
<evidence type="ECO:0000256" key="1">
    <source>
        <dbReference type="ARBA" id="ARBA00004337"/>
    </source>
</evidence>
<feature type="compositionally biased region" description="Low complexity" evidence="13">
    <location>
        <begin position="1961"/>
        <end position="1980"/>
    </location>
</feature>
<dbReference type="PANTHER" id="PTHR12127:SF6">
    <property type="entry name" value="MUCOLIPIN-1"/>
    <property type="match status" value="1"/>
</dbReference>
<evidence type="ECO:0000256" key="9">
    <source>
        <dbReference type="ARBA" id="ARBA00023136"/>
    </source>
</evidence>
<accession>A0AAV6QA30</accession>
<keyword evidence="7 14" id="KW-1133">Transmembrane helix</keyword>
<feature type="compositionally biased region" description="Low complexity" evidence="13">
    <location>
        <begin position="826"/>
        <end position="837"/>
    </location>
</feature>
<feature type="compositionally biased region" description="Low complexity" evidence="13">
    <location>
        <begin position="994"/>
        <end position="1004"/>
    </location>
</feature>
<evidence type="ECO:0000256" key="5">
    <source>
        <dbReference type="ARBA" id="ARBA00022692"/>
    </source>
</evidence>
<dbReference type="InterPro" id="IPR047316">
    <property type="entry name" value="ML1_ELD"/>
</dbReference>
<feature type="compositionally biased region" description="Polar residues" evidence="13">
    <location>
        <begin position="916"/>
        <end position="931"/>
    </location>
</feature>
<dbReference type="Pfam" id="PF15363">
    <property type="entry name" value="BTBD8_C"/>
    <property type="match status" value="1"/>
</dbReference>
<feature type="compositionally biased region" description="Acidic residues" evidence="13">
    <location>
        <begin position="1601"/>
        <end position="1610"/>
    </location>
</feature>
<dbReference type="FunFam" id="1.10.287.70:FF:000033">
    <property type="entry name" value="Mucolipin 1"/>
    <property type="match status" value="1"/>
</dbReference>
<dbReference type="Pfam" id="PF08016">
    <property type="entry name" value="PKD_channel"/>
    <property type="match status" value="1"/>
</dbReference>
<evidence type="ECO:0000313" key="18">
    <source>
        <dbReference type="EMBL" id="KAG7485260.1"/>
    </source>
</evidence>
<keyword evidence="19" id="KW-1185">Reference proteome</keyword>
<reference evidence="18 19" key="1">
    <citation type="journal article" date="2021" name="Sci. Rep.">
        <title>Chromosome anchoring in Senegalese sole (Solea senegalensis) reveals sex-associated markers and genome rearrangements in flatfish.</title>
        <authorList>
            <person name="Guerrero-Cozar I."/>
            <person name="Gomez-Garrido J."/>
            <person name="Berbel C."/>
            <person name="Martinez-Blanch J.F."/>
            <person name="Alioto T."/>
            <person name="Claros M.G."/>
            <person name="Gagnaire P.A."/>
            <person name="Manchado M."/>
        </authorList>
    </citation>
    <scope>NUCLEOTIDE SEQUENCE [LARGE SCALE GENOMIC DNA]</scope>
    <source>
        <strain evidence="18">Sse05_10M</strain>
    </source>
</reference>
<feature type="domain" description="Mucolipin extracytosolic" evidence="17">
    <location>
        <begin position="112"/>
        <end position="308"/>
    </location>
</feature>
<feature type="region of interest" description="Disordered" evidence="13">
    <location>
        <begin position="800"/>
        <end position="819"/>
    </location>
</feature>
<feature type="compositionally biased region" description="Basic and acidic residues" evidence="13">
    <location>
        <begin position="1874"/>
        <end position="1949"/>
    </location>
</feature>
<feature type="transmembrane region" description="Helical" evidence="14">
    <location>
        <begin position="448"/>
        <end position="470"/>
    </location>
</feature>
<dbReference type="GO" id="GO:0072345">
    <property type="term" value="F:NAADP-sensitive calcium-release channel activity"/>
    <property type="evidence" value="ECO:0007669"/>
    <property type="project" value="TreeGrafter"/>
</dbReference>
<feature type="compositionally biased region" description="Basic and acidic residues" evidence="13">
    <location>
        <begin position="1"/>
        <end position="15"/>
    </location>
</feature>
<keyword evidence="10" id="KW-1015">Disulfide bond</keyword>
<evidence type="ECO:0000259" key="16">
    <source>
        <dbReference type="Pfam" id="PF15363"/>
    </source>
</evidence>
<feature type="transmembrane region" description="Helical" evidence="14">
    <location>
        <begin position="408"/>
        <end position="428"/>
    </location>
</feature>
<keyword evidence="5 14" id="KW-0812">Transmembrane</keyword>
<dbReference type="InterPro" id="IPR027907">
    <property type="entry name" value="BTBD8_C"/>
</dbReference>
<feature type="compositionally biased region" description="Low complexity" evidence="13">
    <location>
        <begin position="1101"/>
        <end position="1117"/>
    </location>
</feature>
<feature type="region of interest" description="Disordered" evidence="13">
    <location>
        <begin position="826"/>
        <end position="853"/>
    </location>
</feature>
<evidence type="ECO:0000256" key="6">
    <source>
        <dbReference type="ARBA" id="ARBA00022753"/>
    </source>
</evidence>
<dbReference type="Pfam" id="PF21381">
    <property type="entry name" value="MCLN_ECD"/>
    <property type="match status" value="1"/>
</dbReference>
<evidence type="ECO:0000259" key="17">
    <source>
        <dbReference type="Pfam" id="PF21381"/>
    </source>
</evidence>
<feature type="compositionally biased region" description="Polar residues" evidence="13">
    <location>
        <begin position="750"/>
        <end position="765"/>
    </location>
</feature>
<evidence type="ECO:0000256" key="4">
    <source>
        <dbReference type="ARBA" id="ARBA00022475"/>
    </source>
</evidence>
<feature type="compositionally biased region" description="Polar residues" evidence="13">
    <location>
        <begin position="1708"/>
        <end position="1722"/>
    </location>
</feature>
<evidence type="ECO:0000256" key="14">
    <source>
        <dbReference type="SAM" id="Phobius"/>
    </source>
</evidence>
<feature type="compositionally biased region" description="Polar residues" evidence="13">
    <location>
        <begin position="939"/>
        <end position="952"/>
    </location>
</feature>
<feature type="compositionally biased region" description="Polar residues" evidence="13">
    <location>
        <begin position="1162"/>
        <end position="1179"/>
    </location>
</feature>
<feature type="compositionally biased region" description="Polar residues" evidence="13">
    <location>
        <begin position="804"/>
        <end position="813"/>
    </location>
</feature>
<feature type="region of interest" description="Disordered" evidence="13">
    <location>
        <begin position="710"/>
        <end position="773"/>
    </location>
</feature>
<feature type="region of interest" description="Disordered" evidence="13">
    <location>
        <begin position="1671"/>
        <end position="1725"/>
    </location>
</feature>
<evidence type="ECO:0000256" key="11">
    <source>
        <dbReference type="ARBA" id="ARBA00023303"/>
    </source>
</evidence>
<feature type="compositionally biased region" description="Basic and acidic residues" evidence="13">
    <location>
        <begin position="2041"/>
        <end position="2053"/>
    </location>
</feature>
<feature type="compositionally biased region" description="Low complexity" evidence="13">
    <location>
        <begin position="1621"/>
        <end position="1633"/>
    </location>
</feature>
<comment type="subcellular location">
    <subcellularLocation>
        <location evidence="2">Cell membrane</location>
        <topology evidence="2">Multi-pass membrane protein</topology>
    </subcellularLocation>
    <subcellularLocation>
        <location evidence="1">Endosome membrane</location>
        <topology evidence="1">Multi-pass membrane protein</topology>
    </subcellularLocation>
</comment>
<name>A0AAV6QA30_SOLSE</name>
<evidence type="ECO:0000256" key="12">
    <source>
        <dbReference type="ARBA" id="ARBA00036634"/>
    </source>
</evidence>
<sequence>MAATEHRDFSAEKKGLSSPVTRYGSTDSSCEHDHQSNGHGSNHQFPAATAGHWVRAEHGEEALRRKLKYFFMSPCDKYHAKGRKPFKLGLQLLKIIIVTAQLVLFGLSNQVVVTFKEENTMTFKHLFLKDYDESSGDSFAVYTQEDVYDHIFYTVKQYLALPNTTVGRYAYVYDVGVNGSALSLCQQYYKKGRIDPANDTFTIDPHVITDCVGVNPMSVPPASSLGTSYKNFTLKFHNLTEFPYVFSDSRLINVTIEFQLKAINIQTIINNEIPDCYTFYIRIVMDNKAHSGMVKIRLDNQASIKECKDPSVSGQAENYSRLAFDIIVALVCTVSLLLCGRSILRGIILQQEFVEFFKETLDRKVCWADRLEFINGWYILLIVSDILTITGSVIKIGIESKNMSSYDLCGILLGTSTLLVWVGVIRYLTFFQKYNILIITLRAALPNVIRFCLCVAVIYLGYCFCGWIVLGPYHVKFRSLSMVSECLFSLINGDDMFVTFAGMQESSTLVWLFSQVYLYTFISLFIYMVLSLFIALITGAYETIKHQTQEPFHITDLHAFVAECTDAPNSGKFRGLETSPCSFFCCCDRTTTYEDALLSVLYEREQPTAAARRCSNVGRTQRGTHARKHATAAVVCAVVLLNVRLCSTVDTYYLRAAGARGCESSGAEAPAIERTLRESNWSSKDECKPLDTSVFKTLGGGNETGWEEAANEAAPTVAPKAGDKQGATNPKTKQKSVETKIHPKAKNAWVSGSNSRPGTASHSTGNNVKSSNSVSSAAAKKTVLTAAKAAAAAGAVPKKHLGTSAVSTKNQTRVPDKKLIGPTRTTSVAAATATNSTKPVTVNGTPKKKPMAETVNVARPKTTVAACRPALSSAPKPSTSTTTKAVGGAVSRTTRPATAPSTTRPASTTARPTTAMTKPSTSANPRTTVSRVTLAPSAGRTTAAQPSKTTATAKKDVGGASSAAVAKKPATATLSTATKKPEPSKPTATVKLNSASKMSATAKAADPKKSQSKTSQPVKTATKPVAAVRFPAVNKPPLGRTPPASPVSRPANGSTSQSKRGTKPTQAVQPFTAVKTKSANATQRAVEARSAAVAAVAAVAVAAVSAAETQAEAAVTAPQESPRAASAPEEVPPISAQDPPPDVMPQETVQSHTAAPSPPQSPISTASPVTSPPQHQLESSAPLPTVAPTSSVASPQEEPLCEEPDYLLTNQTSSTSKAAANVIPQMVPPISLNEDEDEEEREGSQLISVSEMSGTTQPTEESRPGSAGPVGGSAWRAGGALFSELDSEDVSGSQQGASELSAPGVLEGTESMDDLGEGSLKGAIDMEGASAGSPDFEKVPDIPVNDFDEEEEEDDDDNDRVCDMDVGSERTDDLPRPRHDNDVDDEEDEDVEMASEGVTESGLESYGNADEDDFAEDERLDNLNRVVQPLPPPPLLPSAPAAQWDQPNPFADPWEETLQPLQVPELMGEVAGAAAVSPSANPWQADSETPTQTPAQAWLELSTTPFVVENQDVAHHSSVKGEPQNPEAQLYLDQFSPAPMQTLPLAPLSAPGMSLSSTVSSETSTPEELCDYNREDKLQPQDAHATEPSFQPDPCIHSDRGEEDGEDEAETLPADEVLGGPATAPTSNPSSSSVTEDEASDTEGEAQLDDSLERPALCNITFDSQLPAQQRCLSTVEEGEEVETEGGGAGGETTPPSATSLASYGFDTMTTASNSNAHSTGESCIKSPGIFSLEELPEEAKEPCLIPQPLTQPSVAEQQYIECGKQEPGSAELEQEEARGSEESPSSLCSLQKPEDNPDDIQPPYYSAICEKTENSFAGFTALPHPHRRDHVAYPRNYCDIAKPLVTSVAPPKLTCADLPPRSPGQQALSPQLRRLEQHQRQLLELQHRREQQSRPLEEAEQERKRREEEEQRKKKDEAEEEIKRNKEEERQVSEQAEIAKKKEEEELKQRRDLELQLQQQQEELKQRQQIMQWQQELQQSNNKGQAVLLSPTSGLCTIYETLENSDAEDTEDEEEEMNELNSTEEKKEPEETLNEELDDISERVTPDKEICRDSLPLTKTPSPPPDAPDTPSYPSQDRDCSSPSTPESPERPSPLELDWGKKVDIVQHLINQTLLLNGDGCSSLLLMPGGAGGTLSPLESSLWPSLLPPLTPPSATVTSVSSFSPEATGSSPQGEWTVVELETHH</sequence>
<proteinExistence type="predicted"/>
<evidence type="ECO:0000256" key="3">
    <source>
        <dbReference type="ARBA" id="ARBA00022448"/>
    </source>
</evidence>
<feature type="compositionally biased region" description="Polar residues" evidence="13">
    <location>
        <begin position="1208"/>
        <end position="1218"/>
    </location>
</feature>
<feature type="region of interest" description="Disordered" evidence="13">
    <location>
        <begin position="2000"/>
        <end position="2097"/>
    </location>
</feature>
<dbReference type="InterPro" id="IPR049134">
    <property type="entry name" value="MCLN_ECD"/>
</dbReference>
<keyword evidence="3" id="KW-0813">Transport</keyword>
<dbReference type="GO" id="GO:0005886">
    <property type="term" value="C:plasma membrane"/>
    <property type="evidence" value="ECO:0007669"/>
    <property type="project" value="UniProtKB-SubCell"/>
</dbReference>
<feature type="compositionally biased region" description="Low complexity" evidence="13">
    <location>
        <begin position="872"/>
        <end position="915"/>
    </location>
</feature>
<feature type="region of interest" description="Disordered" evidence="13">
    <location>
        <begin position="1101"/>
        <end position="1455"/>
    </location>
</feature>
<feature type="compositionally biased region" description="Acidic residues" evidence="13">
    <location>
        <begin position="1635"/>
        <end position="1650"/>
    </location>
</feature>
<organism evidence="18 19">
    <name type="scientific">Solea senegalensis</name>
    <name type="common">Senegalese sole</name>
    <dbReference type="NCBI Taxonomy" id="28829"/>
    <lineage>
        <taxon>Eukaryota</taxon>
        <taxon>Metazoa</taxon>
        <taxon>Chordata</taxon>
        <taxon>Craniata</taxon>
        <taxon>Vertebrata</taxon>
        <taxon>Euteleostomi</taxon>
        <taxon>Actinopterygii</taxon>
        <taxon>Neopterygii</taxon>
        <taxon>Teleostei</taxon>
        <taxon>Neoteleostei</taxon>
        <taxon>Acanthomorphata</taxon>
        <taxon>Carangaria</taxon>
        <taxon>Pleuronectiformes</taxon>
        <taxon>Pleuronectoidei</taxon>
        <taxon>Soleidae</taxon>
        <taxon>Solea</taxon>
    </lineage>
</organism>
<dbReference type="InterPro" id="IPR039031">
    <property type="entry name" value="Mucolipin"/>
</dbReference>
<dbReference type="PANTHER" id="PTHR12127">
    <property type="entry name" value="MUCOLIPIN"/>
    <property type="match status" value="1"/>
</dbReference>
<evidence type="ECO:0000256" key="10">
    <source>
        <dbReference type="ARBA" id="ARBA00023157"/>
    </source>
</evidence>
<dbReference type="GO" id="GO:0010008">
    <property type="term" value="C:endosome membrane"/>
    <property type="evidence" value="ECO:0007669"/>
    <property type="project" value="UniProtKB-SubCell"/>
</dbReference>
<feature type="compositionally biased region" description="Polar residues" evidence="13">
    <location>
        <begin position="1245"/>
        <end position="1259"/>
    </location>
</feature>
<comment type="catalytic activity">
    <reaction evidence="12">
        <text>Ca(2+)(in) = Ca(2+)(out)</text>
        <dbReference type="Rhea" id="RHEA:29671"/>
        <dbReference type="ChEBI" id="CHEBI:29108"/>
    </reaction>
</comment>
<feature type="compositionally biased region" description="Acidic residues" evidence="13">
    <location>
        <begin position="1382"/>
        <end position="1393"/>
    </location>
</feature>
<evidence type="ECO:0000256" key="2">
    <source>
        <dbReference type="ARBA" id="ARBA00004651"/>
    </source>
</evidence>
<feature type="domain" description="BTB/POZ" evidence="16">
    <location>
        <begin position="2142"/>
        <end position="2186"/>
    </location>
</feature>
<gene>
    <name evidence="18" type="ORF">JOB18_006508</name>
</gene>
<feature type="transmembrane region" description="Helical" evidence="14">
    <location>
        <begin position="322"/>
        <end position="344"/>
    </location>
</feature>
<dbReference type="InterPro" id="IPR013122">
    <property type="entry name" value="PKD1_2_channel"/>
</dbReference>
<feature type="compositionally biased region" description="Basic and acidic residues" evidence="13">
    <location>
        <begin position="1359"/>
        <end position="1381"/>
    </location>
</feature>
<feature type="compositionally biased region" description="Polar residues" evidence="13">
    <location>
        <begin position="18"/>
        <end position="28"/>
    </location>
</feature>
<feature type="region of interest" description="Disordered" evidence="13">
    <location>
        <begin position="867"/>
        <end position="1082"/>
    </location>
</feature>
<feature type="compositionally biased region" description="Acidic residues" evidence="13">
    <location>
        <begin position="1409"/>
        <end position="1419"/>
    </location>
</feature>
<protein>
    <recommendedName>
        <fullName evidence="20">Polycystin cation channel PKD1/PKD2 domain-containing protein</fullName>
    </recommendedName>
</protein>
<feature type="region of interest" description="Disordered" evidence="13">
    <location>
        <begin position="1961"/>
        <end position="1986"/>
    </location>
</feature>
<keyword evidence="9 14" id="KW-0472">Membrane</keyword>
<evidence type="ECO:0000256" key="13">
    <source>
        <dbReference type="SAM" id="MobiDB-lite"/>
    </source>
</evidence>
<evidence type="ECO:0000259" key="15">
    <source>
        <dbReference type="Pfam" id="PF08016"/>
    </source>
</evidence>
<dbReference type="Proteomes" id="UP000693946">
    <property type="component" value="Linkage Group LG6"/>
</dbReference>
<feature type="transmembrane region" description="Helical" evidence="14">
    <location>
        <begin position="377"/>
        <end position="396"/>
    </location>
</feature>
<feature type="region of interest" description="Disordered" evidence="13">
    <location>
        <begin position="1512"/>
        <end position="1655"/>
    </location>
</feature>
<keyword evidence="8" id="KW-0406">Ion transport</keyword>
<dbReference type="CDD" id="cd21070">
    <property type="entry name" value="ELD_TRPML1"/>
    <property type="match status" value="1"/>
</dbReference>
<keyword evidence="4" id="KW-1003">Cell membrane</keyword>
<dbReference type="EMBL" id="JAGKHQ010000018">
    <property type="protein sequence ID" value="KAG7485260.1"/>
    <property type="molecule type" value="Genomic_DNA"/>
</dbReference>
<keyword evidence="11" id="KW-0407">Ion channel</keyword>